<proteinExistence type="predicted"/>
<dbReference type="VEuPathDB" id="MicrosporidiaDB:NBO_386g0015"/>
<evidence type="ECO:0000313" key="2">
    <source>
        <dbReference type="EMBL" id="EOB12658.1"/>
    </source>
</evidence>
<dbReference type="EMBL" id="KB909294">
    <property type="protein sequence ID" value="EOB12658.1"/>
    <property type="molecule type" value="Genomic_DNA"/>
</dbReference>
<feature type="chain" id="PRO_5004344712" evidence="1">
    <location>
        <begin position="17"/>
        <end position="82"/>
    </location>
</feature>
<evidence type="ECO:0000313" key="3">
    <source>
        <dbReference type="Proteomes" id="UP000016927"/>
    </source>
</evidence>
<reference evidence="2 3" key="1">
    <citation type="journal article" date="2013" name="BMC Genomics">
        <title>Comparative genomics of parasitic silkworm microsporidia reveal an association between genome expansion and host adaptation.</title>
        <authorList>
            <person name="Pan G."/>
            <person name="Xu J."/>
            <person name="Li T."/>
            <person name="Xia Q."/>
            <person name="Liu S.L."/>
            <person name="Zhang G."/>
            <person name="Li S."/>
            <person name="Li C."/>
            <person name="Liu H."/>
            <person name="Yang L."/>
            <person name="Liu T."/>
            <person name="Zhang X."/>
            <person name="Wu Z."/>
            <person name="Fan W."/>
            <person name="Dang X."/>
            <person name="Xiang H."/>
            <person name="Tao M."/>
            <person name="Li Y."/>
            <person name="Hu J."/>
            <person name="Li Z."/>
            <person name="Lin L."/>
            <person name="Luo J."/>
            <person name="Geng L."/>
            <person name="Wang L."/>
            <person name="Long M."/>
            <person name="Wan Y."/>
            <person name="He N."/>
            <person name="Zhang Z."/>
            <person name="Lu C."/>
            <person name="Keeling P.J."/>
            <person name="Wang J."/>
            <person name="Xiang Z."/>
            <person name="Zhou Z."/>
        </authorList>
    </citation>
    <scope>NUCLEOTIDE SEQUENCE [LARGE SCALE GENOMIC DNA]</scope>
    <source>
        <strain evidence="3">CQ1 / CVCC 102059</strain>
    </source>
</reference>
<evidence type="ECO:0000256" key="1">
    <source>
        <dbReference type="SAM" id="SignalP"/>
    </source>
</evidence>
<sequence>MKFTFLFVLCVICSEGASVCTTENEINKNQRPSDEKIEQKQNVEDKNLIEIVSKVCTNCTLGYKNYKGVFCVLCDTRLVPRE</sequence>
<keyword evidence="3" id="KW-1185">Reference proteome</keyword>
<feature type="signal peptide" evidence="1">
    <location>
        <begin position="1"/>
        <end position="16"/>
    </location>
</feature>
<dbReference type="AlphaFoldDB" id="R0MIN0"/>
<organism evidence="2 3">
    <name type="scientific">Nosema bombycis (strain CQ1 / CVCC 102059)</name>
    <name type="common">Microsporidian parasite</name>
    <name type="synonym">Pebrine of silkworm</name>
    <dbReference type="NCBI Taxonomy" id="578461"/>
    <lineage>
        <taxon>Eukaryota</taxon>
        <taxon>Fungi</taxon>
        <taxon>Fungi incertae sedis</taxon>
        <taxon>Microsporidia</taxon>
        <taxon>Nosematidae</taxon>
        <taxon>Nosema</taxon>
    </lineage>
</organism>
<dbReference type="HOGENOM" id="CLU_2558866_0_0_1"/>
<protein>
    <submittedName>
        <fullName evidence="2">Uncharacterized protein</fullName>
    </submittedName>
</protein>
<dbReference type="Proteomes" id="UP000016927">
    <property type="component" value="Unassembled WGS sequence"/>
</dbReference>
<keyword evidence="1" id="KW-0732">Signal</keyword>
<gene>
    <name evidence="2" type="ORF">NBO_386g0015</name>
</gene>
<name>R0MIN0_NOSB1</name>
<accession>R0MIN0</accession>